<organism evidence="2 3">
    <name type="scientific">Candidatus Nitrospira allomarina</name>
    <dbReference type="NCBI Taxonomy" id="3020900"/>
    <lineage>
        <taxon>Bacteria</taxon>
        <taxon>Pseudomonadati</taxon>
        <taxon>Nitrospirota</taxon>
        <taxon>Nitrospiria</taxon>
        <taxon>Nitrospirales</taxon>
        <taxon>Nitrospiraceae</taxon>
        <taxon>Nitrospira</taxon>
    </lineage>
</organism>
<dbReference type="RefSeq" id="WP_312644361.1">
    <property type="nucleotide sequence ID" value="NZ_CP116967.1"/>
</dbReference>
<evidence type="ECO:0000259" key="1">
    <source>
        <dbReference type="Pfam" id="PF00535"/>
    </source>
</evidence>
<dbReference type="PANTHER" id="PTHR48090:SF7">
    <property type="entry name" value="RFBJ PROTEIN"/>
    <property type="match status" value="1"/>
</dbReference>
<dbReference type="EMBL" id="CP116967">
    <property type="protein sequence ID" value="WNM58475.1"/>
    <property type="molecule type" value="Genomic_DNA"/>
</dbReference>
<dbReference type="PANTHER" id="PTHR48090">
    <property type="entry name" value="UNDECAPRENYL-PHOSPHATE 4-DEOXY-4-FORMAMIDO-L-ARABINOSE TRANSFERASE-RELATED"/>
    <property type="match status" value="1"/>
</dbReference>
<gene>
    <name evidence="2" type="ORF">PP769_01550</name>
</gene>
<proteinExistence type="predicted"/>
<evidence type="ECO:0000313" key="3">
    <source>
        <dbReference type="Proteomes" id="UP001302719"/>
    </source>
</evidence>
<dbReference type="Proteomes" id="UP001302719">
    <property type="component" value="Chromosome"/>
</dbReference>
<dbReference type="Pfam" id="PF00535">
    <property type="entry name" value="Glycos_transf_2"/>
    <property type="match status" value="1"/>
</dbReference>
<feature type="domain" description="Glycosyltransferase 2-like" evidence="1">
    <location>
        <begin position="16"/>
        <end position="197"/>
    </location>
</feature>
<dbReference type="InterPro" id="IPR001173">
    <property type="entry name" value="Glyco_trans_2-like"/>
</dbReference>
<dbReference type="SUPFAM" id="SSF53448">
    <property type="entry name" value="Nucleotide-diphospho-sugar transferases"/>
    <property type="match status" value="1"/>
</dbReference>
<dbReference type="CDD" id="cd04179">
    <property type="entry name" value="DPM_DPG-synthase_like"/>
    <property type="match status" value="1"/>
</dbReference>
<evidence type="ECO:0000313" key="2">
    <source>
        <dbReference type="EMBL" id="WNM58475.1"/>
    </source>
</evidence>
<accession>A0AA96GEE0</accession>
<reference evidence="2 3" key="1">
    <citation type="submission" date="2023-01" db="EMBL/GenBank/DDBJ databases">
        <title>Cultivation and genomic characterization of new, ubiquitous marine nitrite-oxidizing bacteria from the Nitrospirales.</title>
        <authorList>
            <person name="Mueller A.J."/>
            <person name="Daebeler A."/>
            <person name="Herbold C.W."/>
            <person name="Kirkegaard R.H."/>
            <person name="Daims H."/>
        </authorList>
    </citation>
    <scope>NUCLEOTIDE SEQUENCE [LARGE SCALE GENOMIC DNA]</scope>
    <source>
        <strain evidence="2 3">VA</strain>
    </source>
</reference>
<dbReference type="InterPro" id="IPR029044">
    <property type="entry name" value="Nucleotide-diphossugar_trans"/>
</dbReference>
<dbReference type="Gene3D" id="3.90.550.10">
    <property type="entry name" value="Spore Coat Polysaccharide Biosynthesis Protein SpsA, Chain A"/>
    <property type="match status" value="1"/>
</dbReference>
<keyword evidence="3" id="KW-1185">Reference proteome</keyword>
<dbReference type="InterPro" id="IPR050256">
    <property type="entry name" value="Glycosyltransferase_2"/>
</dbReference>
<dbReference type="KEGG" id="nall:PP769_01550"/>
<dbReference type="AlphaFoldDB" id="A0AA96GEE0"/>
<protein>
    <submittedName>
        <fullName evidence="2">Glycosyltransferase family 2 protein</fullName>
    </submittedName>
</protein>
<sequence>MEKLQDTINQKIQLVSIVIPVYNERKTIETIVGRVQKVEIPKELIIVDDGSTDGTREWLYEQFGEGAAEDEKSQKLMCESRADCSQVLVLAHQHNQGKGAALKTGFGQVRGSIVIVQDADLEYSPEDYYRLLEPVITGRADVVYGSRFLGGWKGSWPSVSYLGNKIFTTLTNAATGLSLTDVWTGYKVFKQEVLSDISLEESGFELELELTLKVAQKNWRVTEVPISYLPRSKADGKKIRWRDGIQSIKTLYRYSNPS</sequence>
<name>A0AA96GEE0_9BACT</name>